<organism evidence="1 2">
    <name type="scientific">Taxus chinensis</name>
    <name type="common">Chinese yew</name>
    <name type="synonym">Taxus wallichiana var. chinensis</name>
    <dbReference type="NCBI Taxonomy" id="29808"/>
    <lineage>
        <taxon>Eukaryota</taxon>
        <taxon>Viridiplantae</taxon>
        <taxon>Streptophyta</taxon>
        <taxon>Embryophyta</taxon>
        <taxon>Tracheophyta</taxon>
        <taxon>Spermatophyta</taxon>
        <taxon>Pinopsida</taxon>
        <taxon>Pinidae</taxon>
        <taxon>Conifers II</taxon>
        <taxon>Cupressales</taxon>
        <taxon>Taxaceae</taxon>
        <taxon>Taxus</taxon>
    </lineage>
</organism>
<protein>
    <submittedName>
        <fullName evidence="1">Uncharacterized protein</fullName>
    </submittedName>
</protein>
<gene>
    <name evidence="1" type="ORF">KI387_028160</name>
</gene>
<dbReference type="Proteomes" id="UP000824469">
    <property type="component" value="Unassembled WGS sequence"/>
</dbReference>
<dbReference type="AlphaFoldDB" id="A0AA38G0A4"/>
<feature type="non-terminal residue" evidence="1">
    <location>
        <position position="96"/>
    </location>
</feature>
<comment type="caution">
    <text evidence="1">The sequence shown here is derived from an EMBL/GenBank/DDBJ whole genome shotgun (WGS) entry which is preliminary data.</text>
</comment>
<evidence type="ECO:0000313" key="2">
    <source>
        <dbReference type="Proteomes" id="UP000824469"/>
    </source>
</evidence>
<name>A0AA38G0A4_TAXCH</name>
<reference evidence="1 2" key="1">
    <citation type="journal article" date="2021" name="Nat. Plants">
        <title>The Taxus genome provides insights into paclitaxel biosynthesis.</title>
        <authorList>
            <person name="Xiong X."/>
            <person name="Gou J."/>
            <person name="Liao Q."/>
            <person name="Li Y."/>
            <person name="Zhou Q."/>
            <person name="Bi G."/>
            <person name="Li C."/>
            <person name="Du R."/>
            <person name="Wang X."/>
            <person name="Sun T."/>
            <person name="Guo L."/>
            <person name="Liang H."/>
            <person name="Lu P."/>
            <person name="Wu Y."/>
            <person name="Zhang Z."/>
            <person name="Ro D.K."/>
            <person name="Shang Y."/>
            <person name="Huang S."/>
            <person name="Yan J."/>
        </authorList>
    </citation>
    <scope>NUCLEOTIDE SEQUENCE [LARGE SCALE GENOMIC DNA]</scope>
    <source>
        <strain evidence="1">Ta-2019</strain>
    </source>
</reference>
<feature type="non-terminal residue" evidence="1">
    <location>
        <position position="1"/>
    </location>
</feature>
<accession>A0AA38G0A4</accession>
<evidence type="ECO:0000313" key="1">
    <source>
        <dbReference type="EMBL" id="KAH9313125.1"/>
    </source>
</evidence>
<dbReference type="EMBL" id="JAHRHJ020000006">
    <property type="protein sequence ID" value="KAH9313125.1"/>
    <property type="molecule type" value="Genomic_DNA"/>
</dbReference>
<keyword evidence="2" id="KW-1185">Reference proteome</keyword>
<proteinExistence type="predicted"/>
<sequence>RKESHLSLNDFRDTVIVSSSILASWKKGKVKVGSTKFEIKIELIASATGLPADGDIYFKHSLKAKMGDFLKKKERVNKYQSRFEHDSLPTPWDRVT</sequence>